<feature type="compositionally biased region" description="Acidic residues" evidence="7">
    <location>
        <begin position="1086"/>
        <end position="1113"/>
    </location>
</feature>
<feature type="compositionally biased region" description="Low complexity" evidence="7">
    <location>
        <begin position="74"/>
        <end position="89"/>
    </location>
</feature>
<keyword evidence="4" id="KW-0539">Nucleus</keyword>
<evidence type="ECO:0000256" key="5">
    <source>
        <dbReference type="ARBA" id="ARBA00047761"/>
    </source>
</evidence>
<feature type="compositionally biased region" description="Acidic residues" evidence="7">
    <location>
        <begin position="704"/>
        <end position="732"/>
    </location>
</feature>
<dbReference type="PANTHER" id="PTHR23081">
    <property type="entry name" value="RNA POLYMERASE II CTD PHOSPHATASE"/>
    <property type="match status" value="1"/>
</dbReference>
<dbReference type="SUPFAM" id="SSF52113">
    <property type="entry name" value="BRCT domain"/>
    <property type="match status" value="1"/>
</dbReference>
<evidence type="ECO:0000256" key="3">
    <source>
        <dbReference type="ARBA" id="ARBA00022801"/>
    </source>
</evidence>
<feature type="compositionally biased region" description="Basic residues" evidence="7">
    <location>
        <begin position="542"/>
        <end position="562"/>
    </location>
</feature>
<keyword evidence="10" id="KW-1185">Reference proteome</keyword>
<sequence length="1150" mass="128666">MNSFCVRRFSRFFPDTGDINAFPWTSPGYSRRLVEKPAISDQSVTDVNSENSESLVATGSIAAVHQSSEPPINSAKMESSSTSEPSIMESVKETRVQTNSDSRNAKSSVLTKSHADNLMDNSNSSDPQTLNEPTEGTTPNSDLTNNSETTTQTSDQKPEGNKKPTDANVSDAGADDANDEVHTVTDADSSTATAAVSPEQVLEAADGNYLLRLQEILLAIHRSYYRSYDKWRARQAGSHQSHIHQDSDIDDESPSLSSTTTTSTTSSILRCTNHTRANLPLPHVADVIAQHRKRVLGSKCHITLSGLAPSHIPADRCLAGRIVRSLGAVLHFGLRLPPPVRSLGPEISFSGSSEQTTVADDNNPNLLMEPVKPPAALYTTHLVACRRGTEKVRAAMDLIKAEAEKQPIYLVSPLWLWSCHFHWQHMPEKDFPLLHDFHPSEFDSEVEPVPGTHRYARRLRRHHHHHHHHHRHQKPHHQHRHHHHRHHDDPQHTTLLYPPENKESNQFDSHIFQIEAASSLNPIPECEDTPQREKQSQNSYSHRNRDRHHNRRRKHHHRNPKHRALDSSDRVCNETAELTYQTMDLEQCLDIDTVRSALDSIRAERKQDRREQLRRKHSKSSPNLEFESGSIKRLPGREDNEMTTLIVGSPDPESSSDSPSLTTSDSDTDDVAKVTQSADVSANSTVGAGVSSSMSFSSVSLIRDEDEADSDESATLDGEEGECDVVVDDEDVPSEHQAEGDFTETTCTEDGPSEEGDSYANLREFLPPPKTLILADNPLLHLPPQATSQMLAEIEDAVMEEETARAASIPAEAELYDPARILSGLDDSSSSNDSSPPECLIRGESPHRINSFCRDSNQSRARSATRSPNRMSLRNPTARPVDFDDQTCRWQVSIRLRLWWFVQRQLLLRRRCRASAAEVARIDKKLRRLDALFRRESRRQRRRSADDLTDTGPVPRRAVVSLAVVPDSESDDGDIWDTDYPKGWGPGDRPKHRLGNGHTNPFSASPAIHSDPEPSLNWWRSVQEDVDAADGQEWNTCPEGYDYADAERTRSMLRGGARQRDARTAVYGDTNQRQGHVNLSQCLFGLDDDDDDVADEEEEEEDDGDLEEDEDALLEPQSSSDLSTEEDANEPTAGMEDLTGECWGPLREFM</sequence>
<feature type="region of interest" description="Disordered" evidence="7">
    <location>
        <begin position="63"/>
        <end position="196"/>
    </location>
</feature>
<dbReference type="PROSITE" id="PS50172">
    <property type="entry name" value="BRCT"/>
    <property type="match status" value="1"/>
</dbReference>
<keyword evidence="3" id="KW-0378">Hydrolase</keyword>
<feature type="compositionally biased region" description="Polar residues" evidence="7">
    <location>
        <begin position="96"/>
        <end position="111"/>
    </location>
</feature>
<name>A0A8E0VKZ3_9TREM</name>
<feature type="compositionally biased region" description="Low complexity" evidence="7">
    <location>
        <begin position="186"/>
        <end position="196"/>
    </location>
</feature>
<reference evidence="9" key="1">
    <citation type="submission" date="2019-05" db="EMBL/GenBank/DDBJ databases">
        <title>Annotation for the trematode Fasciolopsis buski.</title>
        <authorList>
            <person name="Choi Y.-J."/>
        </authorList>
    </citation>
    <scope>NUCLEOTIDE SEQUENCE</scope>
    <source>
        <strain evidence="9">HT</strain>
        <tissue evidence="9">Whole worm</tissue>
    </source>
</reference>
<feature type="region of interest" description="Disordered" evidence="7">
    <location>
        <begin position="605"/>
        <end position="671"/>
    </location>
</feature>
<dbReference type="AlphaFoldDB" id="A0A8E0VKZ3"/>
<feature type="compositionally biased region" description="Basic and acidic residues" evidence="7">
    <location>
        <begin position="156"/>
        <end position="165"/>
    </location>
</feature>
<dbReference type="InterPro" id="IPR001357">
    <property type="entry name" value="BRCT_dom"/>
</dbReference>
<dbReference type="OrthoDB" id="10249888at2759"/>
<accession>A0A8E0VKZ3</accession>
<proteinExistence type="predicted"/>
<feature type="region of interest" description="Disordered" evidence="7">
    <location>
        <begin position="703"/>
        <end position="763"/>
    </location>
</feature>
<evidence type="ECO:0000256" key="7">
    <source>
        <dbReference type="SAM" id="MobiDB-lite"/>
    </source>
</evidence>
<feature type="compositionally biased region" description="Polar residues" evidence="7">
    <location>
        <begin position="853"/>
        <end position="875"/>
    </location>
</feature>
<feature type="region of interest" description="Disordered" evidence="7">
    <location>
        <begin position="970"/>
        <end position="989"/>
    </location>
</feature>
<evidence type="ECO:0000256" key="4">
    <source>
        <dbReference type="ARBA" id="ARBA00023242"/>
    </source>
</evidence>
<dbReference type="InterPro" id="IPR036420">
    <property type="entry name" value="BRCT_dom_sf"/>
</dbReference>
<evidence type="ECO:0000256" key="6">
    <source>
        <dbReference type="ARBA" id="ARBA00048336"/>
    </source>
</evidence>
<evidence type="ECO:0000313" key="10">
    <source>
        <dbReference type="Proteomes" id="UP000728185"/>
    </source>
</evidence>
<dbReference type="Proteomes" id="UP000728185">
    <property type="component" value="Unassembled WGS sequence"/>
</dbReference>
<dbReference type="PANTHER" id="PTHR23081:SF36">
    <property type="entry name" value="RNA POLYMERASE II SUBUNIT A C-TERMINAL DOMAIN PHOSPHATASE"/>
    <property type="match status" value="1"/>
</dbReference>
<dbReference type="EMBL" id="LUCM01004608">
    <property type="protein sequence ID" value="KAA0194108.1"/>
    <property type="molecule type" value="Genomic_DNA"/>
</dbReference>
<comment type="catalytic activity">
    <reaction evidence="5">
        <text>O-phospho-L-seryl-[protein] + H2O = L-seryl-[protein] + phosphate</text>
        <dbReference type="Rhea" id="RHEA:20629"/>
        <dbReference type="Rhea" id="RHEA-COMP:9863"/>
        <dbReference type="Rhea" id="RHEA-COMP:11604"/>
        <dbReference type="ChEBI" id="CHEBI:15377"/>
        <dbReference type="ChEBI" id="CHEBI:29999"/>
        <dbReference type="ChEBI" id="CHEBI:43474"/>
        <dbReference type="ChEBI" id="CHEBI:83421"/>
        <dbReference type="EC" id="3.1.3.16"/>
    </reaction>
</comment>
<dbReference type="GO" id="GO:0005634">
    <property type="term" value="C:nucleus"/>
    <property type="evidence" value="ECO:0007669"/>
    <property type="project" value="UniProtKB-SubCell"/>
</dbReference>
<dbReference type="InterPro" id="IPR039189">
    <property type="entry name" value="Fcp1"/>
</dbReference>
<feature type="region of interest" description="Disordered" evidence="7">
    <location>
        <begin position="239"/>
        <end position="268"/>
    </location>
</feature>
<feature type="region of interest" description="Disordered" evidence="7">
    <location>
        <begin position="521"/>
        <end position="569"/>
    </location>
</feature>
<feature type="domain" description="BRCT" evidence="8">
    <location>
        <begin position="379"/>
        <end position="433"/>
    </location>
</feature>
<feature type="compositionally biased region" description="Basic residues" evidence="7">
    <location>
        <begin position="460"/>
        <end position="486"/>
    </location>
</feature>
<protein>
    <recommendedName>
        <fullName evidence="2">protein-serine/threonine phosphatase</fullName>
        <ecNumber evidence="2">3.1.3.16</ecNumber>
    </recommendedName>
</protein>
<evidence type="ECO:0000313" key="9">
    <source>
        <dbReference type="EMBL" id="KAA0194108.1"/>
    </source>
</evidence>
<organism evidence="9 10">
    <name type="scientific">Fasciolopsis buskii</name>
    <dbReference type="NCBI Taxonomy" id="27845"/>
    <lineage>
        <taxon>Eukaryota</taxon>
        <taxon>Metazoa</taxon>
        <taxon>Spiralia</taxon>
        <taxon>Lophotrochozoa</taxon>
        <taxon>Platyhelminthes</taxon>
        <taxon>Trematoda</taxon>
        <taxon>Digenea</taxon>
        <taxon>Plagiorchiida</taxon>
        <taxon>Echinostomata</taxon>
        <taxon>Echinostomatoidea</taxon>
        <taxon>Fasciolidae</taxon>
        <taxon>Fasciolopsis</taxon>
    </lineage>
</organism>
<evidence type="ECO:0000256" key="1">
    <source>
        <dbReference type="ARBA" id="ARBA00004123"/>
    </source>
</evidence>
<dbReference type="Gene3D" id="3.40.50.10190">
    <property type="entry name" value="BRCT domain"/>
    <property type="match status" value="1"/>
</dbReference>
<dbReference type="GO" id="GO:0008420">
    <property type="term" value="F:RNA polymerase II CTD heptapeptide repeat phosphatase activity"/>
    <property type="evidence" value="ECO:0007669"/>
    <property type="project" value="InterPro"/>
</dbReference>
<dbReference type="EC" id="3.1.3.16" evidence="2"/>
<gene>
    <name evidence="9" type="ORF">FBUS_04768</name>
</gene>
<evidence type="ECO:0000256" key="2">
    <source>
        <dbReference type="ARBA" id="ARBA00013081"/>
    </source>
</evidence>
<evidence type="ECO:0000259" key="8">
    <source>
        <dbReference type="PROSITE" id="PS50172"/>
    </source>
</evidence>
<feature type="region of interest" description="Disordered" evidence="7">
    <location>
        <begin position="460"/>
        <end position="503"/>
    </location>
</feature>
<comment type="subcellular location">
    <subcellularLocation>
        <location evidence="1">Nucleus</location>
    </subcellularLocation>
</comment>
<feature type="region of interest" description="Disordered" evidence="7">
    <location>
        <begin position="1083"/>
        <end position="1150"/>
    </location>
</feature>
<comment type="catalytic activity">
    <reaction evidence="6">
        <text>O-phospho-L-threonyl-[protein] + H2O = L-threonyl-[protein] + phosphate</text>
        <dbReference type="Rhea" id="RHEA:47004"/>
        <dbReference type="Rhea" id="RHEA-COMP:11060"/>
        <dbReference type="Rhea" id="RHEA-COMP:11605"/>
        <dbReference type="ChEBI" id="CHEBI:15377"/>
        <dbReference type="ChEBI" id="CHEBI:30013"/>
        <dbReference type="ChEBI" id="CHEBI:43474"/>
        <dbReference type="ChEBI" id="CHEBI:61977"/>
        <dbReference type="EC" id="3.1.3.16"/>
    </reaction>
</comment>
<feature type="region of interest" description="Disordered" evidence="7">
    <location>
        <begin position="822"/>
        <end position="878"/>
    </location>
</feature>
<feature type="compositionally biased region" description="Low complexity" evidence="7">
    <location>
        <begin position="649"/>
        <end position="665"/>
    </location>
</feature>
<comment type="caution">
    <text evidence="9">The sequence shown here is derived from an EMBL/GenBank/DDBJ whole genome shotgun (WGS) entry which is preliminary data.</text>
</comment>
<feature type="compositionally biased region" description="Low complexity" evidence="7">
    <location>
        <begin position="255"/>
        <end position="267"/>
    </location>
</feature>
<feature type="compositionally biased region" description="Low complexity" evidence="7">
    <location>
        <begin position="826"/>
        <end position="835"/>
    </location>
</feature>
<feature type="compositionally biased region" description="Polar residues" evidence="7">
    <location>
        <begin position="119"/>
        <end position="155"/>
    </location>
</feature>